<feature type="domain" description="N-acetyltransferase" evidence="1">
    <location>
        <begin position="218"/>
        <end position="375"/>
    </location>
</feature>
<dbReference type="SUPFAM" id="SSF55729">
    <property type="entry name" value="Acyl-CoA N-acyltransferases (Nat)"/>
    <property type="match status" value="1"/>
</dbReference>
<gene>
    <name evidence="2" type="ordered locus">Hden_2576</name>
</gene>
<protein>
    <recommendedName>
        <fullName evidence="1">N-acetyltransferase domain-containing protein</fullName>
    </recommendedName>
</protein>
<dbReference type="InterPro" id="IPR038740">
    <property type="entry name" value="BioF2-like_GNAT_dom"/>
</dbReference>
<dbReference type="Gene3D" id="3.40.630.30">
    <property type="match status" value="1"/>
</dbReference>
<dbReference type="Pfam" id="PF13480">
    <property type="entry name" value="Acetyltransf_6"/>
    <property type="match status" value="1"/>
</dbReference>
<accession>D8JT54</accession>
<dbReference type="STRING" id="582899.Hden_2576"/>
<proteinExistence type="predicted"/>
<dbReference type="InterPro" id="IPR016181">
    <property type="entry name" value="Acyl_CoA_acyltransferase"/>
</dbReference>
<dbReference type="eggNOG" id="COG5653">
    <property type="taxonomic scope" value="Bacteria"/>
</dbReference>
<dbReference type="AlphaFoldDB" id="D8JT54"/>
<dbReference type="OrthoDB" id="8193702at2"/>
<evidence type="ECO:0000313" key="2">
    <source>
        <dbReference type="EMBL" id="ADJ24372.1"/>
    </source>
</evidence>
<name>D8JT54_HYPDA</name>
<dbReference type="InterPro" id="IPR000182">
    <property type="entry name" value="GNAT_dom"/>
</dbReference>
<dbReference type="RefSeq" id="WP_013216531.1">
    <property type="nucleotide sequence ID" value="NC_014313.1"/>
</dbReference>
<keyword evidence="3" id="KW-1185">Reference proteome</keyword>
<organism evidence="2 3">
    <name type="scientific">Hyphomicrobium denitrificans (strain ATCC 51888 / DSM 1869 / NCIMB 11706 / TK 0415)</name>
    <dbReference type="NCBI Taxonomy" id="582899"/>
    <lineage>
        <taxon>Bacteria</taxon>
        <taxon>Pseudomonadati</taxon>
        <taxon>Pseudomonadota</taxon>
        <taxon>Alphaproteobacteria</taxon>
        <taxon>Hyphomicrobiales</taxon>
        <taxon>Hyphomicrobiaceae</taxon>
        <taxon>Hyphomicrobium</taxon>
    </lineage>
</organism>
<sequence length="397" mass="43821">MATADVGNGVAYVAADRVDARLSLWPASRYITEVFDGADEALAALDAVQRGLVSTGFQTLDWLTAFYEEIAPAQRAMPRLVVVTERSSGDVALVLPLLIQKKRRQTVARFANLGVAAYGGPIVGPACPVRRSAIRRIWRSAMRAMRDVDLLRLNRMTAEIGGAPNPLMVCRGVANARSSTNLLTIPESVDAYLNGLGKKYRKDVERCYRLWEKQGAPRFFRAETPEQAAHIYAVLEEQMSPRQGATGNKRAFDEPSYRAFCERLAIDGSEAGLATLFALEADGEIAATLFGIVHEDTFTMLHLGTGTAWSHLSPGRLVMIEAMKYFAARGVRRFDLGPGDHPFKHGFGVECVPLYDLIVARNLAASPYAMYHRLSARLPKPLSLKDAYRLLKSRFSR</sequence>
<dbReference type="EMBL" id="CP002083">
    <property type="protein sequence ID" value="ADJ24372.1"/>
    <property type="molecule type" value="Genomic_DNA"/>
</dbReference>
<dbReference type="PROSITE" id="PS51186">
    <property type="entry name" value="GNAT"/>
    <property type="match status" value="1"/>
</dbReference>
<dbReference type="KEGG" id="hdn:Hden_2576"/>
<evidence type="ECO:0000259" key="1">
    <source>
        <dbReference type="PROSITE" id="PS51186"/>
    </source>
</evidence>
<reference evidence="3" key="1">
    <citation type="journal article" date="2011" name="J. Bacteriol.">
        <title>Genome sequences of eight morphologically diverse alphaproteobacteria.</title>
        <authorList>
            <consortium name="US DOE Joint Genome Institute"/>
            <person name="Brown P.J."/>
            <person name="Kysela D.T."/>
            <person name="Buechlein A."/>
            <person name="Hemmerich C."/>
            <person name="Brun Y.V."/>
        </authorList>
    </citation>
    <scope>NUCLEOTIDE SEQUENCE [LARGE SCALE GENOMIC DNA]</scope>
    <source>
        <strain evidence="3">ATCC 51888 / DSM 1869 / NCIB 11706 / TK 0415</strain>
    </source>
</reference>
<evidence type="ECO:0000313" key="3">
    <source>
        <dbReference type="Proteomes" id="UP000002033"/>
    </source>
</evidence>
<dbReference type="HOGENOM" id="CLU_046277_2_1_5"/>
<dbReference type="Proteomes" id="UP000002033">
    <property type="component" value="Chromosome"/>
</dbReference>
<dbReference type="GO" id="GO:0016747">
    <property type="term" value="F:acyltransferase activity, transferring groups other than amino-acyl groups"/>
    <property type="evidence" value="ECO:0007669"/>
    <property type="project" value="InterPro"/>
</dbReference>